<evidence type="ECO:0000313" key="2">
    <source>
        <dbReference type="Proteomes" id="UP000484875"/>
    </source>
</evidence>
<dbReference type="AlphaFoldDB" id="A0A845HH82"/>
<gene>
    <name evidence="1" type="ORF">GTP81_18035</name>
</gene>
<sequence length="76" mass="8690">MDTIATAINPQTHEIIQVSNPLMASWTDPETNETHFFYYRRGEISVKNPSENAIKKMKELASRFEAQVVGDEGEIY</sequence>
<dbReference type="Proteomes" id="UP000484875">
    <property type="component" value="Unassembled WGS sequence"/>
</dbReference>
<protein>
    <submittedName>
        <fullName evidence="1">Uncharacterized protein</fullName>
    </submittedName>
</protein>
<accession>A0A845HH82</accession>
<keyword evidence="2" id="KW-1185">Reference proteome</keyword>
<organism evidence="1 2">
    <name type="scientific">Duganella vulcania</name>
    <dbReference type="NCBI Taxonomy" id="2692166"/>
    <lineage>
        <taxon>Bacteria</taxon>
        <taxon>Pseudomonadati</taxon>
        <taxon>Pseudomonadota</taxon>
        <taxon>Betaproteobacteria</taxon>
        <taxon>Burkholderiales</taxon>
        <taxon>Oxalobacteraceae</taxon>
        <taxon>Telluria group</taxon>
        <taxon>Duganella</taxon>
    </lineage>
</organism>
<name>A0A845HH82_9BURK</name>
<dbReference type="EMBL" id="WWCV01000033">
    <property type="protein sequence ID" value="MYN18652.1"/>
    <property type="molecule type" value="Genomic_DNA"/>
</dbReference>
<proteinExistence type="predicted"/>
<comment type="caution">
    <text evidence="1">The sequence shown here is derived from an EMBL/GenBank/DDBJ whole genome shotgun (WGS) entry which is preliminary data.</text>
</comment>
<reference evidence="1 2" key="1">
    <citation type="submission" date="2019-12" db="EMBL/GenBank/DDBJ databases">
        <title>Novel species isolated from a subtropical stream in China.</title>
        <authorList>
            <person name="Lu H."/>
        </authorList>
    </citation>
    <scope>NUCLEOTIDE SEQUENCE [LARGE SCALE GENOMIC DNA]</scope>
    <source>
        <strain evidence="1 2">FT107W</strain>
    </source>
</reference>
<dbReference type="RefSeq" id="WP_161091188.1">
    <property type="nucleotide sequence ID" value="NZ_WWCV01000033.1"/>
</dbReference>
<evidence type="ECO:0000313" key="1">
    <source>
        <dbReference type="EMBL" id="MYN18652.1"/>
    </source>
</evidence>